<protein>
    <submittedName>
        <fullName evidence="1">Uncharacterized protein</fullName>
    </submittedName>
</protein>
<keyword evidence="2" id="KW-1185">Reference proteome</keyword>
<evidence type="ECO:0000313" key="2">
    <source>
        <dbReference type="Proteomes" id="UP000078541"/>
    </source>
</evidence>
<evidence type="ECO:0000313" key="1">
    <source>
        <dbReference type="EMBL" id="KYN32808.1"/>
    </source>
</evidence>
<proteinExistence type="predicted"/>
<accession>A0A195EX55</accession>
<sequence>MMHAEYLTCDFLDKWGGDLSPEITPRHRCPPFSFFFSATRTSPCPLSYSSSRSRYFHLIHLLRDIKNLRLILTLELAFAQWMAAKIQRLRKFSVYTWEHKPVASGLFSLEACSPIAYHIG</sequence>
<reference evidence="1 2" key="1">
    <citation type="submission" date="2016-03" db="EMBL/GenBank/DDBJ databases">
        <title>Trachymyrmex septentrionalis WGS genome.</title>
        <authorList>
            <person name="Nygaard S."/>
            <person name="Hu H."/>
            <person name="Boomsma J."/>
            <person name="Zhang G."/>
        </authorList>
    </citation>
    <scope>NUCLEOTIDE SEQUENCE [LARGE SCALE GENOMIC DNA]</scope>
    <source>
        <strain evidence="1">Tsep2-gDNA-1</strain>
        <tissue evidence="1">Whole body</tissue>
    </source>
</reference>
<name>A0A195EX55_9HYME</name>
<gene>
    <name evidence="1" type="ORF">ALC56_12873</name>
</gene>
<dbReference type="Proteomes" id="UP000078541">
    <property type="component" value="Unassembled WGS sequence"/>
</dbReference>
<dbReference type="AlphaFoldDB" id="A0A195EX55"/>
<dbReference type="EMBL" id="KQ981931">
    <property type="protein sequence ID" value="KYN32808.1"/>
    <property type="molecule type" value="Genomic_DNA"/>
</dbReference>
<organism evidence="1 2">
    <name type="scientific">Trachymyrmex septentrionalis</name>
    <dbReference type="NCBI Taxonomy" id="34720"/>
    <lineage>
        <taxon>Eukaryota</taxon>
        <taxon>Metazoa</taxon>
        <taxon>Ecdysozoa</taxon>
        <taxon>Arthropoda</taxon>
        <taxon>Hexapoda</taxon>
        <taxon>Insecta</taxon>
        <taxon>Pterygota</taxon>
        <taxon>Neoptera</taxon>
        <taxon>Endopterygota</taxon>
        <taxon>Hymenoptera</taxon>
        <taxon>Apocrita</taxon>
        <taxon>Aculeata</taxon>
        <taxon>Formicoidea</taxon>
        <taxon>Formicidae</taxon>
        <taxon>Myrmicinae</taxon>
        <taxon>Trachymyrmex</taxon>
    </lineage>
</organism>